<evidence type="ECO:0000313" key="1">
    <source>
        <dbReference type="EnsemblPlants" id="PGSC0003DMT400016901"/>
    </source>
</evidence>
<reference evidence="2" key="1">
    <citation type="journal article" date="2011" name="Nature">
        <title>Genome sequence and analysis of the tuber crop potato.</title>
        <authorList>
            <consortium name="The Potato Genome Sequencing Consortium"/>
        </authorList>
    </citation>
    <scope>NUCLEOTIDE SEQUENCE [LARGE SCALE GENOMIC DNA]</scope>
    <source>
        <strain evidence="2">cv. DM1-3 516 R44</strain>
    </source>
</reference>
<dbReference type="Gramene" id="PGSC0003DMT400016901">
    <property type="protein sequence ID" value="PGSC0003DMT400016901"/>
    <property type="gene ID" value="PGSC0003DMG401006611"/>
</dbReference>
<dbReference type="PaxDb" id="4113-PGSC0003DMT400016901"/>
<reference evidence="1" key="2">
    <citation type="submission" date="2015-06" db="UniProtKB">
        <authorList>
            <consortium name="EnsemblPlants"/>
        </authorList>
    </citation>
    <scope>IDENTIFICATION</scope>
    <source>
        <strain evidence="1">DM1-3 516 R44</strain>
    </source>
</reference>
<keyword evidence="2" id="KW-1185">Reference proteome</keyword>
<evidence type="ECO:0000313" key="2">
    <source>
        <dbReference type="Proteomes" id="UP000011115"/>
    </source>
</evidence>
<dbReference type="Proteomes" id="UP000011115">
    <property type="component" value="Unassembled WGS sequence"/>
</dbReference>
<proteinExistence type="predicted"/>
<dbReference type="EnsemblPlants" id="PGSC0003DMT400016901">
    <property type="protein sequence ID" value="PGSC0003DMT400016901"/>
    <property type="gene ID" value="PGSC0003DMG401006611"/>
</dbReference>
<sequence>MIWSTNQLESGSDMLKCSCTLLSDLRIRHAAPVSSTGAELSPMFYCNKNKF</sequence>
<protein>
    <submittedName>
        <fullName evidence="1">Uncharacterized protein</fullName>
    </submittedName>
</protein>
<dbReference type="HOGENOM" id="CLU_3110220_0_0_1"/>
<accession>M1A8B3</accession>
<dbReference type="AlphaFoldDB" id="M1A8B3"/>
<dbReference type="InParanoid" id="M1A8B3"/>
<organism evidence="1 2">
    <name type="scientific">Solanum tuberosum</name>
    <name type="common">Potato</name>
    <dbReference type="NCBI Taxonomy" id="4113"/>
    <lineage>
        <taxon>Eukaryota</taxon>
        <taxon>Viridiplantae</taxon>
        <taxon>Streptophyta</taxon>
        <taxon>Embryophyta</taxon>
        <taxon>Tracheophyta</taxon>
        <taxon>Spermatophyta</taxon>
        <taxon>Magnoliopsida</taxon>
        <taxon>eudicotyledons</taxon>
        <taxon>Gunneridae</taxon>
        <taxon>Pentapetalae</taxon>
        <taxon>asterids</taxon>
        <taxon>lamiids</taxon>
        <taxon>Solanales</taxon>
        <taxon>Solanaceae</taxon>
        <taxon>Solanoideae</taxon>
        <taxon>Solaneae</taxon>
        <taxon>Solanum</taxon>
    </lineage>
</organism>
<name>M1A8B3_SOLTU</name>